<evidence type="ECO:0000256" key="3">
    <source>
        <dbReference type="ARBA" id="ARBA00012663"/>
    </source>
</evidence>
<evidence type="ECO:0000256" key="7">
    <source>
        <dbReference type="SAM" id="SignalP"/>
    </source>
</evidence>
<evidence type="ECO:0000259" key="8">
    <source>
        <dbReference type="Pfam" id="PF00728"/>
    </source>
</evidence>
<evidence type="ECO:0000256" key="1">
    <source>
        <dbReference type="ARBA" id="ARBA00001231"/>
    </source>
</evidence>
<feature type="domain" description="Glycoside hydrolase family 20 catalytic" evidence="8">
    <location>
        <begin position="139"/>
        <end position="471"/>
    </location>
</feature>
<protein>
    <recommendedName>
        <fullName evidence="3">beta-N-acetylhexosaminidase</fullName>
        <ecNumber evidence="3">3.2.1.52</ecNumber>
    </recommendedName>
</protein>
<dbReference type="SUPFAM" id="SSF51445">
    <property type="entry name" value="(Trans)glycosidases"/>
    <property type="match status" value="1"/>
</dbReference>
<dbReference type="InterPro" id="IPR015882">
    <property type="entry name" value="HEX_bac_N"/>
</dbReference>
<dbReference type="PANTHER" id="PTHR22600">
    <property type="entry name" value="BETA-HEXOSAMINIDASE"/>
    <property type="match status" value="1"/>
</dbReference>
<feature type="active site" description="Proton donor" evidence="6">
    <location>
        <position position="297"/>
    </location>
</feature>
<dbReference type="PIRSF" id="PIRSF001093">
    <property type="entry name" value="B-hxosamndse_ab_euk"/>
    <property type="match status" value="1"/>
</dbReference>
<evidence type="ECO:0000256" key="2">
    <source>
        <dbReference type="ARBA" id="ARBA00006285"/>
    </source>
</evidence>
<dbReference type="Gene3D" id="3.20.20.80">
    <property type="entry name" value="Glycosidases"/>
    <property type="match status" value="1"/>
</dbReference>
<sequence length="522" mass="60241">MKHYSILVHLLLWAVSTSLSAQNLFPTPANYQRNKGEFIITKATKTYGNQTYADKIASQTSSNLTQSNENAVANVIAFFIEPQLKLAEEGYTLQVKTDSIILKAATEAGLFHAKESLLQLSRFGNGKVKCCTINDAPRYQWRGFMLDESRHFFGKEKVKQYLDIMASLRLNVFHWHLTDEPGWRIEIKKYPKLTQIGAVGNYHDPKAPATFYTQEDIKEIVAYAAERQIMVVPEFDMPGHATAVCRAYPEYSGGGEGRWQHFTFHPCREGTYRFISDVLDEIVSLFPSPYIHIGGDEVHYGNQSWFTDPEIQNFIKEKKLVDEKGLEHYFLRRAADIVASKGKTMIGWDEIIDAGISPRKAVVMWWRHDRQHQLVKALENGYRVILTPRRPMYADFTQFGAHKVGRQWAGYNTIENLYNFPEPISHLMKGYENQVMGMQMSLWTERVADFKRLDFMVFPRLIALAEAAWTPEKAKECSMFMQRLPYFLKYLDSMDIYYFNPLNPTEREEPGAPEKEDVLQNG</sequence>
<evidence type="ECO:0000313" key="11">
    <source>
        <dbReference type="Proteomes" id="UP000017831"/>
    </source>
</evidence>
<feature type="chain" id="PRO_5004680145" description="beta-N-acetylhexosaminidase" evidence="7">
    <location>
        <begin position="22"/>
        <end position="522"/>
    </location>
</feature>
<proteinExistence type="inferred from homology"/>
<dbReference type="InterPro" id="IPR017853">
    <property type="entry name" value="GH"/>
</dbReference>
<comment type="similarity">
    <text evidence="2">Belongs to the glycosyl hydrolase 20 family.</text>
</comment>
<keyword evidence="4" id="KW-0378">Hydrolase</keyword>
<dbReference type="Pfam" id="PF02838">
    <property type="entry name" value="Glyco_hydro_20b"/>
    <property type="match status" value="1"/>
</dbReference>
<dbReference type="InterPro" id="IPR029018">
    <property type="entry name" value="Hex-like_dom2"/>
</dbReference>
<dbReference type="Gene3D" id="3.30.379.10">
    <property type="entry name" value="Chitobiase/beta-hexosaminidase domain 2-like"/>
    <property type="match status" value="1"/>
</dbReference>
<dbReference type="InterPro" id="IPR025705">
    <property type="entry name" value="Beta_hexosaminidase_sua/sub"/>
</dbReference>
<feature type="signal peptide" evidence="7">
    <location>
        <begin position="1"/>
        <end position="21"/>
    </location>
</feature>
<dbReference type="HOGENOM" id="CLU_007082_5_1_10"/>
<dbReference type="SUPFAM" id="SSF55545">
    <property type="entry name" value="beta-N-acetylhexosaminidase-like domain"/>
    <property type="match status" value="1"/>
</dbReference>
<comment type="catalytic activity">
    <reaction evidence="1">
        <text>Hydrolysis of terminal non-reducing N-acetyl-D-hexosamine residues in N-acetyl-beta-D-hexosaminides.</text>
        <dbReference type="EC" id="3.2.1.52"/>
    </reaction>
</comment>
<dbReference type="GeneID" id="60062484"/>
<dbReference type="EMBL" id="AQHY01000019">
    <property type="protein sequence ID" value="EOA55543.1"/>
    <property type="molecule type" value="Genomic_DNA"/>
</dbReference>
<name>U6RK27_9BACT</name>
<dbReference type="GO" id="GO:0016020">
    <property type="term" value="C:membrane"/>
    <property type="evidence" value="ECO:0007669"/>
    <property type="project" value="TreeGrafter"/>
</dbReference>
<dbReference type="PRINTS" id="PR00738">
    <property type="entry name" value="GLHYDRLASE20"/>
</dbReference>
<keyword evidence="7" id="KW-0732">Signal</keyword>
<dbReference type="RefSeq" id="WP_005939215.1">
    <property type="nucleotide sequence ID" value="NZ_KB890375.1"/>
</dbReference>
<evidence type="ECO:0000256" key="6">
    <source>
        <dbReference type="PIRSR" id="PIRSR625705-1"/>
    </source>
</evidence>
<feature type="domain" description="Beta-hexosaminidase bacterial type N-terminal" evidence="9">
    <location>
        <begin position="22"/>
        <end position="136"/>
    </location>
</feature>
<comment type="caution">
    <text evidence="10">The sequence shown here is derived from an EMBL/GenBank/DDBJ whole genome shotgun (WGS) entry which is preliminary data.</text>
</comment>
<organism evidence="10 11">
    <name type="scientific">Phocaeicola massiliensis B84634 = Timone 84634 = DSM 17679 = JCM 13223</name>
    <dbReference type="NCBI Taxonomy" id="1121098"/>
    <lineage>
        <taxon>Bacteria</taxon>
        <taxon>Pseudomonadati</taxon>
        <taxon>Bacteroidota</taxon>
        <taxon>Bacteroidia</taxon>
        <taxon>Bacteroidales</taxon>
        <taxon>Bacteroidaceae</taxon>
        <taxon>Phocaeicola</taxon>
    </lineage>
</organism>
<dbReference type="PANTHER" id="PTHR22600:SF57">
    <property type="entry name" value="BETA-N-ACETYLHEXOSAMINIDASE"/>
    <property type="match status" value="1"/>
</dbReference>
<accession>U6RK27</accession>
<reference evidence="10 11" key="1">
    <citation type="submission" date="2013-04" db="EMBL/GenBank/DDBJ databases">
        <title>The Genome Sequence of Bacteroides massiliensis DSM 17679.</title>
        <authorList>
            <consortium name="The Broad Institute Genomics Platform"/>
            <person name="Earl A."/>
            <person name="Ward D."/>
            <person name="Feldgarden M."/>
            <person name="Gevers D."/>
            <person name="Martens E."/>
            <person name="Fenner L."/>
            <person name="Roux V."/>
            <person name="Mallet M.N."/>
            <person name="Raoult D."/>
            <person name="Walker B."/>
            <person name="Young S."/>
            <person name="Zeng Q."/>
            <person name="Gargeya S."/>
            <person name="Fitzgerald M."/>
            <person name="Haas B."/>
            <person name="Abouelleil A."/>
            <person name="Allen A.W."/>
            <person name="Alvarado L."/>
            <person name="Arachchi H.M."/>
            <person name="Berlin A.M."/>
            <person name="Chapman S.B."/>
            <person name="Gainer-Dewar J."/>
            <person name="Goldberg J."/>
            <person name="Griggs A."/>
            <person name="Gujja S."/>
            <person name="Hansen M."/>
            <person name="Howarth C."/>
            <person name="Imamovic A."/>
            <person name="Ireland A."/>
            <person name="Larimer J."/>
            <person name="McCowan C."/>
            <person name="Murphy C."/>
            <person name="Pearson M."/>
            <person name="Poon T.W."/>
            <person name="Priest M."/>
            <person name="Roberts A."/>
            <person name="Saif S."/>
            <person name="Shea T."/>
            <person name="Sisk P."/>
            <person name="Sykes S."/>
            <person name="Wortman J."/>
            <person name="Nusbaum C."/>
            <person name="Birren B."/>
        </authorList>
    </citation>
    <scope>NUCLEOTIDE SEQUENCE [LARGE SCALE GENOMIC DNA]</scope>
    <source>
        <strain evidence="11">B84634 / Timone 84634 / DSM 17679 / JCM 13223</strain>
    </source>
</reference>
<keyword evidence="5" id="KW-0326">Glycosidase</keyword>
<evidence type="ECO:0000256" key="5">
    <source>
        <dbReference type="ARBA" id="ARBA00023295"/>
    </source>
</evidence>
<dbReference type="STRING" id="1121098.HMPREF1534_01529"/>
<dbReference type="GO" id="GO:0005975">
    <property type="term" value="P:carbohydrate metabolic process"/>
    <property type="evidence" value="ECO:0007669"/>
    <property type="project" value="InterPro"/>
</dbReference>
<evidence type="ECO:0000259" key="9">
    <source>
        <dbReference type="Pfam" id="PF02838"/>
    </source>
</evidence>
<evidence type="ECO:0000256" key="4">
    <source>
        <dbReference type="ARBA" id="ARBA00022801"/>
    </source>
</evidence>
<evidence type="ECO:0000313" key="10">
    <source>
        <dbReference type="EMBL" id="EOA55543.1"/>
    </source>
</evidence>
<dbReference type="GO" id="GO:0004563">
    <property type="term" value="F:beta-N-acetylhexosaminidase activity"/>
    <property type="evidence" value="ECO:0007669"/>
    <property type="project" value="UniProtKB-EC"/>
</dbReference>
<gene>
    <name evidence="10" type="ORF">HMPREF1534_01529</name>
</gene>
<keyword evidence="11" id="KW-1185">Reference proteome</keyword>
<dbReference type="AlphaFoldDB" id="U6RK27"/>
<dbReference type="OrthoDB" id="1090159at2"/>
<dbReference type="InterPro" id="IPR015883">
    <property type="entry name" value="Glyco_hydro_20_cat"/>
</dbReference>
<dbReference type="Proteomes" id="UP000017831">
    <property type="component" value="Unassembled WGS sequence"/>
</dbReference>
<dbReference type="PATRIC" id="fig|1121098.3.peg.1549"/>
<dbReference type="eggNOG" id="COG3525">
    <property type="taxonomic scope" value="Bacteria"/>
</dbReference>
<dbReference type="EC" id="3.2.1.52" evidence="3"/>
<dbReference type="Pfam" id="PF00728">
    <property type="entry name" value="Glyco_hydro_20"/>
    <property type="match status" value="1"/>
</dbReference>
<dbReference type="GO" id="GO:0030203">
    <property type="term" value="P:glycosaminoglycan metabolic process"/>
    <property type="evidence" value="ECO:0007669"/>
    <property type="project" value="TreeGrafter"/>
</dbReference>
<dbReference type="CDD" id="cd06563">
    <property type="entry name" value="GH20_chitobiase-like"/>
    <property type="match status" value="1"/>
</dbReference>